<evidence type="ECO:0000313" key="3">
    <source>
        <dbReference type="Proteomes" id="UP000266441"/>
    </source>
</evidence>
<name>A0A399CYP0_9BACT</name>
<accession>A0A399CYP0</accession>
<keyword evidence="3" id="KW-1185">Reference proteome</keyword>
<keyword evidence="1" id="KW-0472">Membrane</keyword>
<gene>
    <name evidence="2" type="ORF">D1164_14625</name>
</gene>
<dbReference type="Proteomes" id="UP000266441">
    <property type="component" value="Unassembled WGS sequence"/>
</dbReference>
<dbReference type="AlphaFoldDB" id="A0A399CYP0"/>
<organism evidence="2 3">
    <name type="scientific">Mariniphaga sediminis</name>
    <dbReference type="NCBI Taxonomy" id="1628158"/>
    <lineage>
        <taxon>Bacteria</taxon>
        <taxon>Pseudomonadati</taxon>
        <taxon>Bacteroidota</taxon>
        <taxon>Bacteroidia</taxon>
        <taxon>Marinilabiliales</taxon>
        <taxon>Prolixibacteraceae</taxon>
        <taxon>Mariniphaga</taxon>
    </lineage>
</organism>
<keyword evidence="1" id="KW-1133">Transmembrane helix</keyword>
<comment type="caution">
    <text evidence="2">The sequence shown here is derived from an EMBL/GenBank/DDBJ whole genome shotgun (WGS) entry which is preliminary data.</text>
</comment>
<dbReference type="EMBL" id="QWET01000011">
    <property type="protein sequence ID" value="RIH64326.1"/>
    <property type="molecule type" value="Genomic_DNA"/>
</dbReference>
<feature type="transmembrane region" description="Helical" evidence="1">
    <location>
        <begin position="12"/>
        <end position="31"/>
    </location>
</feature>
<keyword evidence="1" id="KW-0812">Transmembrane</keyword>
<reference evidence="2 3" key="1">
    <citation type="journal article" date="2015" name="Int. J. Syst. Evol. Microbiol.">
        <title>Mariniphaga sediminis sp. nov., isolated from coastal sediment.</title>
        <authorList>
            <person name="Wang F.Q."/>
            <person name="Shen Q.Y."/>
            <person name="Chen G.J."/>
            <person name="Du Z.J."/>
        </authorList>
    </citation>
    <scope>NUCLEOTIDE SEQUENCE [LARGE SCALE GENOMIC DNA]</scope>
    <source>
        <strain evidence="2 3">SY21</strain>
    </source>
</reference>
<dbReference type="PROSITE" id="PS51257">
    <property type="entry name" value="PROKAR_LIPOPROTEIN"/>
    <property type="match status" value="1"/>
</dbReference>
<sequence length="67" mass="7711">MTVNGKFQEKMGSYLISSFFGFLLACTIAVIKLAKQSWAQPANFLEFDNLPKLFFGLTVQRLFRNSW</sequence>
<proteinExistence type="predicted"/>
<protein>
    <submittedName>
        <fullName evidence="2">Uncharacterized protein</fullName>
    </submittedName>
</protein>
<evidence type="ECO:0000256" key="1">
    <source>
        <dbReference type="SAM" id="Phobius"/>
    </source>
</evidence>
<evidence type="ECO:0000313" key="2">
    <source>
        <dbReference type="EMBL" id="RIH64326.1"/>
    </source>
</evidence>